<dbReference type="eggNOG" id="ENOG502S7QX">
    <property type="taxonomic scope" value="Eukaryota"/>
</dbReference>
<keyword evidence="4" id="KW-1185">Reference proteome</keyword>
<feature type="chain" id="PRO_5001965681" description="Bifunctional inhibitor/plant lipid transfer protein/seed storage helical domain-containing protein" evidence="1">
    <location>
        <begin position="26"/>
        <end position="101"/>
    </location>
</feature>
<reference evidence="3 4" key="2">
    <citation type="journal article" date="2009" name="PLoS ONE">
        <title>An integrated genetic and cytogenetic map of the cucumber genome.</title>
        <authorList>
            <person name="Ren Y."/>
            <person name="Zhang Z."/>
            <person name="Liu J."/>
            <person name="Staub J.E."/>
            <person name="Han Y."/>
            <person name="Cheng Z."/>
            <person name="Li X."/>
            <person name="Lu J."/>
            <person name="Miao H."/>
            <person name="Kang H."/>
            <person name="Xie B."/>
            <person name="Gu X."/>
            <person name="Wang X."/>
            <person name="Du Y."/>
            <person name="Jin W."/>
            <person name="Huang S."/>
        </authorList>
    </citation>
    <scope>NUCLEOTIDE SEQUENCE [LARGE SCALE GENOMIC DNA]</scope>
    <source>
        <strain evidence="4">cv. 9930</strain>
    </source>
</reference>
<evidence type="ECO:0000313" key="4">
    <source>
        <dbReference type="Proteomes" id="UP000029981"/>
    </source>
</evidence>
<name>A0A0A0KZ41_CUCSA</name>
<reference evidence="3 4" key="3">
    <citation type="journal article" date="2010" name="BMC Genomics">
        <title>Transcriptome sequencing and comparative analysis of cucumber flowers with different sex types.</title>
        <authorList>
            <person name="Guo S."/>
            <person name="Zheng Y."/>
            <person name="Joung J.G."/>
            <person name="Liu S."/>
            <person name="Zhang Z."/>
            <person name="Crasta O.R."/>
            <person name="Sobral B.W."/>
            <person name="Xu Y."/>
            <person name="Huang S."/>
            <person name="Fei Z."/>
        </authorList>
    </citation>
    <scope>NUCLEOTIDE SEQUENCE [LARGE SCALE GENOMIC DNA]</scope>
    <source>
        <strain evidence="4">cv. 9930</strain>
    </source>
</reference>
<keyword evidence="1" id="KW-0732">Signal</keyword>
<feature type="domain" description="Bifunctional inhibitor/plant lipid transfer protein/seed storage helical" evidence="2">
    <location>
        <begin position="29"/>
        <end position="101"/>
    </location>
</feature>
<dbReference type="GO" id="GO:0005504">
    <property type="term" value="F:fatty acid binding"/>
    <property type="evidence" value="ECO:0007669"/>
    <property type="project" value="InterPro"/>
</dbReference>
<dbReference type="EMBL" id="CM002925">
    <property type="protein sequence ID" value="KGN53126.1"/>
    <property type="molecule type" value="Genomic_DNA"/>
</dbReference>
<accession>A0A0A0KZ41</accession>
<dbReference type="SUPFAM" id="SSF47699">
    <property type="entry name" value="Bifunctional inhibitor/lipid-transfer protein/seed storage 2S albumin"/>
    <property type="match status" value="1"/>
</dbReference>
<proteinExistence type="predicted"/>
<evidence type="ECO:0000259" key="2">
    <source>
        <dbReference type="SMART" id="SM00499"/>
    </source>
</evidence>
<sequence length="101" mass="10729">MDKAMKVVALALVLMVVNNIGFGEAQSICNMPIAGLYACRPSVTPPNPTPPTTQCCSALTHADLHCFCAYRNSGALSSFGINPELAMELPKRCNISKSPNC</sequence>
<dbReference type="GO" id="GO:0009627">
    <property type="term" value="P:systemic acquired resistance"/>
    <property type="evidence" value="ECO:0007669"/>
    <property type="project" value="InterPro"/>
</dbReference>
<dbReference type="PANTHER" id="PTHR33122:SF63">
    <property type="entry name" value="BIFUNCTIONAL INHIBITOR_PLANT LIPID TRANSFER PROTEIN_SEED STORAGE HELICAL DOMAIN-CONTAINING PROTEIN"/>
    <property type="match status" value="1"/>
</dbReference>
<dbReference type="Gene3D" id="1.10.110.10">
    <property type="entry name" value="Plant lipid-transfer and hydrophobic proteins"/>
    <property type="match status" value="1"/>
</dbReference>
<dbReference type="STRING" id="3659.A0A0A0KZ41"/>
<evidence type="ECO:0000313" key="3">
    <source>
        <dbReference type="EMBL" id="KGN53126.1"/>
    </source>
</evidence>
<dbReference type="PANTHER" id="PTHR33122">
    <property type="entry name" value="LIPID BINDING PROTEIN-RELATED"/>
    <property type="match status" value="1"/>
</dbReference>
<gene>
    <name evidence="3" type="ORF">Csa_4G017140</name>
</gene>
<dbReference type="Gramene" id="KGN53126">
    <property type="protein sequence ID" value="KGN53126"/>
    <property type="gene ID" value="Csa_4G017140"/>
</dbReference>
<dbReference type="InterPro" id="IPR039265">
    <property type="entry name" value="DIR1-like"/>
</dbReference>
<protein>
    <recommendedName>
        <fullName evidence="2">Bifunctional inhibitor/plant lipid transfer protein/seed storage helical domain-containing protein</fullName>
    </recommendedName>
</protein>
<dbReference type="Pfam" id="PF14368">
    <property type="entry name" value="LTP_2"/>
    <property type="match status" value="1"/>
</dbReference>
<feature type="signal peptide" evidence="1">
    <location>
        <begin position="1"/>
        <end position="25"/>
    </location>
</feature>
<organism evidence="3 4">
    <name type="scientific">Cucumis sativus</name>
    <name type="common">Cucumber</name>
    <dbReference type="NCBI Taxonomy" id="3659"/>
    <lineage>
        <taxon>Eukaryota</taxon>
        <taxon>Viridiplantae</taxon>
        <taxon>Streptophyta</taxon>
        <taxon>Embryophyta</taxon>
        <taxon>Tracheophyta</taxon>
        <taxon>Spermatophyta</taxon>
        <taxon>Magnoliopsida</taxon>
        <taxon>eudicotyledons</taxon>
        <taxon>Gunneridae</taxon>
        <taxon>Pentapetalae</taxon>
        <taxon>rosids</taxon>
        <taxon>fabids</taxon>
        <taxon>Cucurbitales</taxon>
        <taxon>Cucurbitaceae</taxon>
        <taxon>Benincaseae</taxon>
        <taxon>Cucumis</taxon>
    </lineage>
</organism>
<reference evidence="3 4" key="4">
    <citation type="journal article" date="2011" name="BMC Genomics">
        <title>RNA-Seq improves annotation of protein-coding genes in the cucumber genome.</title>
        <authorList>
            <person name="Li Z."/>
            <person name="Zhang Z."/>
            <person name="Yan P."/>
            <person name="Huang S."/>
            <person name="Fei Z."/>
            <person name="Lin K."/>
        </authorList>
    </citation>
    <scope>NUCLEOTIDE SEQUENCE [LARGE SCALE GENOMIC DNA]</scope>
    <source>
        <strain evidence="4">cv. 9930</strain>
    </source>
</reference>
<dbReference type="AlphaFoldDB" id="A0A0A0KZ41"/>
<evidence type="ECO:0000256" key="1">
    <source>
        <dbReference type="SAM" id="SignalP"/>
    </source>
</evidence>
<dbReference type="SMART" id="SM00499">
    <property type="entry name" value="AAI"/>
    <property type="match status" value="1"/>
</dbReference>
<reference evidence="3 4" key="1">
    <citation type="journal article" date="2009" name="Nat. Genet.">
        <title>The genome of the cucumber, Cucumis sativus L.</title>
        <authorList>
            <person name="Huang S."/>
            <person name="Li R."/>
            <person name="Zhang Z."/>
            <person name="Li L."/>
            <person name="Gu X."/>
            <person name="Fan W."/>
            <person name="Lucas W.J."/>
            <person name="Wang X."/>
            <person name="Xie B."/>
            <person name="Ni P."/>
            <person name="Ren Y."/>
            <person name="Zhu H."/>
            <person name="Li J."/>
            <person name="Lin K."/>
            <person name="Jin W."/>
            <person name="Fei Z."/>
            <person name="Li G."/>
            <person name="Staub J."/>
            <person name="Kilian A."/>
            <person name="van der Vossen E.A."/>
            <person name="Wu Y."/>
            <person name="Guo J."/>
            <person name="He J."/>
            <person name="Jia Z."/>
            <person name="Ren Y."/>
            <person name="Tian G."/>
            <person name="Lu Y."/>
            <person name="Ruan J."/>
            <person name="Qian W."/>
            <person name="Wang M."/>
            <person name="Huang Q."/>
            <person name="Li B."/>
            <person name="Xuan Z."/>
            <person name="Cao J."/>
            <person name="Asan"/>
            <person name="Wu Z."/>
            <person name="Zhang J."/>
            <person name="Cai Q."/>
            <person name="Bai Y."/>
            <person name="Zhao B."/>
            <person name="Han Y."/>
            <person name="Li Y."/>
            <person name="Li X."/>
            <person name="Wang S."/>
            <person name="Shi Q."/>
            <person name="Liu S."/>
            <person name="Cho W.K."/>
            <person name="Kim J.Y."/>
            <person name="Xu Y."/>
            <person name="Heller-Uszynska K."/>
            <person name="Miao H."/>
            <person name="Cheng Z."/>
            <person name="Zhang S."/>
            <person name="Wu J."/>
            <person name="Yang Y."/>
            <person name="Kang H."/>
            <person name="Li M."/>
            <person name="Liang H."/>
            <person name="Ren X."/>
            <person name="Shi Z."/>
            <person name="Wen M."/>
            <person name="Jian M."/>
            <person name="Yang H."/>
            <person name="Zhang G."/>
            <person name="Yang Z."/>
            <person name="Chen R."/>
            <person name="Liu S."/>
            <person name="Li J."/>
            <person name="Ma L."/>
            <person name="Liu H."/>
            <person name="Zhou Y."/>
            <person name="Zhao J."/>
            <person name="Fang X."/>
            <person name="Li G."/>
            <person name="Fang L."/>
            <person name="Li Y."/>
            <person name="Liu D."/>
            <person name="Zheng H."/>
            <person name="Zhang Y."/>
            <person name="Qin N."/>
            <person name="Li Z."/>
            <person name="Yang G."/>
            <person name="Yang S."/>
            <person name="Bolund L."/>
            <person name="Kristiansen K."/>
            <person name="Zheng H."/>
            <person name="Li S."/>
            <person name="Zhang X."/>
            <person name="Yang H."/>
            <person name="Wang J."/>
            <person name="Sun R."/>
            <person name="Zhang B."/>
            <person name="Jiang S."/>
            <person name="Wang J."/>
            <person name="Du Y."/>
            <person name="Li S."/>
        </authorList>
    </citation>
    <scope>NUCLEOTIDE SEQUENCE [LARGE SCALE GENOMIC DNA]</scope>
    <source>
        <strain evidence="4">cv. 9930</strain>
    </source>
</reference>
<dbReference type="Proteomes" id="UP000029981">
    <property type="component" value="Chromosome 4"/>
</dbReference>
<dbReference type="InterPro" id="IPR016140">
    <property type="entry name" value="Bifunc_inhib/LTP/seed_store"/>
</dbReference>
<dbReference type="OMA" id="APTAQCC"/>
<dbReference type="InterPro" id="IPR036312">
    <property type="entry name" value="Bifun_inhib/LTP/seed_sf"/>
</dbReference>